<dbReference type="Proteomes" id="UP000824261">
    <property type="component" value="Unassembled WGS sequence"/>
</dbReference>
<accession>A0A9D1A0X9</accession>
<keyword evidence="1" id="KW-0732">Signal</keyword>
<dbReference type="Pfam" id="PF16011">
    <property type="entry name" value="CBM9_2"/>
    <property type="match status" value="1"/>
</dbReference>
<feature type="domain" description="Carbohydrate-binding" evidence="2">
    <location>
        <begin position="85"/>
        <end position="248"/>
    </location>
</feature>
<dbReference type="GO" id="GO:0016052">
    <property type="term" value="P:carbohydrate catabolic process"/>
    <property type="evidence" value="ECO:0007669"/>
    <property type="project" value="InterPro"/>
</dbReference>
<gene>
    <name evidence="3" type="ORF">IAA69_01100</name>
</gene>
<dbReference type="CDD" id="cd09620">
    <property type="entry name" value="CBM9_like_3"/>
    <property type="match status" value="1"/>
</dbReference>
<evidence type="ECO:0000259" key="2">
    <source>
        <dbReference type="Pfam" id="PF16011"/>
    </source>
</evidence>
<dbReference type="EMBL" id="DVGB01000009">
    <property type="protein sequence ID" value="HIR00866.1"/>
    <property type="molecule type" value="Genomic_DNA"/>
</dbReference>
<dbReference type="PROSITE" id="PS51257">
    <property type="entry name" value="PROKAR_LIPOPROTEIN"/>
    <property type="match status" value="1"/>
</dbReference>
<dbReference type="SUPFAM" id="SSF49344">
    <property type="entry name" value="CBD9-like"/>
    <property type="match status" value="1"/>
</dbReference>
<dbReference type="InterPro" id="IPR010502">
    <property type="entry name" value="Carb-bd_dom_fam9"/>
</dbReference>
<evidence type="ECO:0000313" key="4">
    <source>
        <dbReference type="Proteomes" id="UP000824261"/>
    </source>
</evidence>
<sequence>MAKRFLSLFVAVACTVMLAGCAQNSGSEDVPAQEAESTSQVAGEDVAVESLVSYTVSRVEGEPDWEAIPQLDIDHQQWLEPVDIAAHAQLCYSDDAFYVRMWAEEAEIRAEYPATDLLANTYEDSCLEFFLSPVPGDSRYLNFEFNPNGAVGAQIGATKTDRTRLVRTDDPYQASAVRTADGWEISYRVPFDFIRSFYPDFTVESGMELRGNFYKCGNLTAQKHYLSWNPIESDTPNFHMPEYFGVLVLE</sequence>
<proteinExistence type="predicted"/>
<reference evidence="3" key="1">
    <citation type="submission" date="2020-10" db="EMBL/GenBank/DDBJ databases">
        <authorList>
            <person name="Gilroy R."/>
        </authorList>
    </citation>
    <scope>NUCLEOTIDE SEQUENCE</scope>
    <source>
        <strain evidence="3">ChiGjej1B1-2707</strain>
    </source>
</reference>
<dbReference type="Gene3D" id="2.60.40.1190">
    <property type="match status" value="1"/>
</dbReference>
<dbReference type="GO" id="GO:0030246">
    <property type="term" value="F:carbohydrate binding"/>
    <property type="evidence" value="ECO:0007669"/>
    <property type="project" value="InterPro"/>
</dbReference>
<organism evidence="3 4">
    <name type="scientific">Candidatus Aveggerthella stercoripullorum</name>
    <dbReference type="NCBI Taxonomy" id="2840688"/>
    <lineage>
        <taxon>Bacteria</taxon>
        <taxon>Bacillati</taxon>
        <taxon>Actinomycetota</taxon>
        <taxon>Coriobacteriia</taxon>
        <taxon>Eggerthellales</taxon>
        <taxon>Eggerthellaceae</taxon>
        <taxon>Eggerthellaceae incertae sedis</taxon>
        <taxon>Candidatus Aveggerthella</taxon>
    </lineage>
</organism>
<evidence type="ECO:0000313" key="3">
    <source>
        <dbReference type="EMBL" id="HIR00866.1"/>
    </source>
</evidence>
<protein>
    <submittedName>
        <fullName evidence="3">Carbohydrate-binding family 9-like protein</fullName>
    </submittedName>
</protein>
<feature type="signal peptide" evidence="1">
    <location>
        <begin position="1"/>
        <end position="22"/>
    </location>
</feature>
<feature type="chain" id="PRO_5039346644" evidence="1">
    <location>
        <begin position="23"/>
        <end position="250"/>
    </location>
</feature>
<dbReference type="AlphaFoldDB" id="A0A9D1A0X9"/>
<comment type="caution">
    <text evidence="3">The sequence shown here is derived from an EMBL/GenBank/DDBJ whole genome shotgun (WGS) entry which is preliminary data.</text>
</comment>
<reference evidence="3" key="2">
    <citation type="journal article" date="2021" name="PeerJ">
        <title>Extensive microbial diversity within the chicken gut microbiome revealed by metagenomics and culture.</title>
        <authorList>
            <person name="Gilroy R."/>
            <person name="Ravi A."/>
            <person name="Getino M."/>
            <person name="Pursley I."/>
            <person name="Horton D.L."/>
            <person name="Alikhan N.F."/>
            <person name="Baker D."/>
            <person name="Gharbi K."/>
            <person name="Hall N."/>
            <person name="Watson M."/>
            <person name="Adriaenssens E.M."/>
            <person name="Foster-Nyarko E."/>
            <person name="Jarju S."/>
            <person name="Secka A."/>
            <person name="Antonio M."/>
            <person name="Oren A."/>
            <person name="Chaudhuri R.R."/>
            <person name="La Ragione R."/>
            <person name="Hildebrand F."/>
            <person name="Pallen M.J."/>
        </authorList>
    </citation>
    <scope>NUCLEOTIDE SEQUENCE</scope>
    <source>
        <strain evidence="3">ChiGjej1B1-2707</strain>
    </source>
</reference>
<evidence type="ECO:0000256" key="1">
    <source>
        <dbReference type="SAM" id="SignalP"/>
    </source>
</evidence>
<dbReference type="GO" id="GO:0004553">
    <property type="term" value="F:hydrolase activity, hydrolyzing O-glycosyl compounds"/>
    <property type="evidence" value="ECO:0007669"/>
    <property type="project" value="InterPro"/>
</dbReference>
<name>A0A9D1A0X9_9ACTN</name>